<gene>
    <name evidence="1" type="ORF">UFOPK3610_00053</name>
</gene>
<protein>
    <submittedName>
        <fullName evidence="1">Unannotated protein</fullName>
    </submittedName>
</protein>
<evidence type="ECO:0000313" key="1">
    <source>
        <dbReference type="EMBL" id="CAB4899761.1"/>
    </source>
</evidence>
<accession>A0A6J7FW77</accession>
<proteinExistence type="predicted"/>
<dbReference type="EMBL" id="CAFBMR010000001">
    <property type="protein sequence ID" value="CAB4899761.1"/>
    <property type="molecule type" value="Genomic_DNA"/>
</dbReference>
<organism evidence="1">
    <name type="scientific">freshwater metagenome</name>
    <dbReference type="NCBI Taxonomy" id="449393"/>
    <lineage>
        <taxon>unclassified sequences</taxon>
        <taxon>metagenomes</taxon>
        <taxon>ecological metagenomes</taxon>
    </lineage>
</organism>
<dbReference type="AlphaFoldDB" id="A0A6J7FW77"/>
<reference evidence="1" key="1">
    <citation type="submission" date="2020-05" db="EMBL/GenBank/DDBJ databases">
        <authorList>
            <person name="Chiriac C."/>
            <person name="Salcher M."/>
            <person name="Ghai R."/>
            <person name="Kavagutti S V."/>
        </authorList>
    </citation>
    <scope>NUCLEOTIDE SEQUENCE</scope>
</reference>
<sequence>MSWWWLLAFAAVLLLFGVYLSMTAGRLDRLHLRIESAERALDAQLALRTAITIDLAVSGLVDPALGAVLTDAAHTARTSAAAGVREREIAESDLSRILSLAFQDPEDVLEIQRDPEGAVFLEELAAACRRVELSRRFLNDAVRACRQVRSLRMARWFHLAGHTSWPQTVEMDDTPPPLVSAS</sequence>
<name>A0A6J7FW77_9ZZZZ</name>